<sequence length="144" mass="16664">MRFVIIFITLIVSFYTFGGKMAKSRDGNKWRSESTSTIYNLTDGQKFELENKSKDGDSEASFRLYQYYCFTINNIDEQLRYLEISASQGNIIAQYNYGIYLSNTNPAFSKYYDLDKAIYWMGLASKNGDIGAQNKLQELKKLKN</sequence>
<dbReference type="InterPro" id="IPR011990">
    <property type="entry name" value="TPR-like_helical_dom_sf"/>
</dbReference>
<reference evidence="1" key="2">
    <citation type="submission" date="2018-07" db="EMBL/GenBank/DDBJ databases">
        <authorList>
            <consortium name="NCBI Pathogen Detection Project"/>
        </authorList>
    </citation>
    <scope>NUCLEOTIDE SEQUENCE</scope>
    <source>
        <strain evidence="1">BCW_2665</strain>
    </source>
</reference>
<dbReference type="Gene3D" id="1.25.40.10">
    <property type="entry name" value="Tetratricopeptide repeat domain"/>
    <property type="match status" value="1"/>
</dbReference>
<protein>
    <submittedName>
        <fullName evidence="1">Sel1 repeat family protein</fullName>
    </submittedName>
</protein>
<reference evidence="1" key="1">
    <citation type="journal article" date="2018" name="Genome Biol.">
        <title>SKESA: strategic k-mer extension for scrupulous assemblies.</title>
        <authorList>
            <person name="Souvorov A."/>
            <person name="Agarwala R."/>
            <person name="Lipman D.J."/>
        </authorList>
    </citation>
    <scope>NUCLEOTIDE SEQUENCE</scope>
    <source>
        <strain evidence="1">BCW_2665</strain>
    </source>
</reference>
<dbReference type="AlphaFoldDB" id="A0A2R4D9W6"/>
<dbReference type="SUPFAM" id="SSF81901">
    <property type="entry name" value="HCP-like"/>
    <property type="match status" value="1"/>
</dbReference>
<gene>
    <name evidence="1" type="ORF">G4174_003641</name>
</gene>
<name>A0A2R4D9W6_SALET</name>
<dbReference type="EMBL" id="DAATGM010000020">
    <property type="protein sequence ID" value="HAE8242802.1"/>
    <property type="molecule type" value="Genomic_DNA"/>
</dbReference>
<organism evidence="1">
    <name type="scientific">Salmonella enterica subsp. enterica serovar Concord</name>
    <dbReference type="NCBI Taxonomy" id="483687"/>
    <lineage>
        <taxon>Bacteria</taxon>
        <taxon>Pseudomonadati</taxon>
        <taxon>Pseudomonadota</taxon>
        <taxon>Gammaproteobacteria</taxon>
        <taxon>Enterobacterales</taxon>
        <taxon>Enterobacteriaceae</taxon>
        <taxon>Salmonella</taxon>
    </lineage>
</organism>
<accession>A0A2R4D9W6</accession>
<proteinExistence type="predicted"/>
<evidence type="ECO:0000313" key="1">
    <source>
        <dbReference type="EMBL" id="HAE8242802.1"/>
    </source>
</evidence>
<comment type="caution">
    <text evidence="1">The sequence shown here is derived from an EMBL/GenBank/DDBJ whole genome shotgun (WGS) entry which is preliminary data.</text>
</comment>